<dbReference type="Pfam" id="PF13556">
    <property type="entry name" value="HTH_30"/>
    <property type="match status" value="1"/>
</dbReference>
<dbReference type="InterPro" id="IPR024096">
    <property type="entry name" value="NO_sig/Golgi_transp_ligand-bd"/>
</dbReference>
<gene>
    <name evidence="3" type="ORF">R4Z09_27295</name>
</gene>
<name>A0ABZ2CAW0_9BACI</name>
<reference evidence="3 4" key="1">
    <citation type="submission" date="2023-10" db="EMBL/GenBank/DDBJ databases">
        <title>Niallia locisalis sp.nov. isolated from a salt pond sample.</title>
        <authorList>
            <person name="Li X.-J."/>
            <person name="Dong L."/>
        </authorList>
    </citation>
    <scope>NUCLEOTIDE SEQUENCE [LARGE SCALE GENOMIC DNA]</scope>
    <source>
        <strain evidence="3 4">DSM 29761</strain>
    </source>
</reference>
<dbReference type="InterPro" id="IPR025736">
    <property type="entry name" value="PucR_C-HTH_dom"/>
</dbReference>
<dbReference type="Gene3D" id="3.30.450.40">
    <property type="match status" value="1"/>
</dbReference>
<sequence length="642" mass="75002">MTSTGKNTLTNIFSFFNHGGDHYFQEKRMILSSTDAWGVLRKDLIDTLGVQRAKRFLLRYGWNCGKNEARMLKDMVKWDSDLDWLVAGSQMHQIGGRVLSYPEEFHVDMEKGEFNVSGNWIDSYEAMQHLQHYPLYHEPICYFLIGYGGGYNSECLGKKVIFKETHCVGKGDKQCRYVAKTVEEWGSEIDDELINYEEQDIADELDIVYRRVEKQSEILHVGTSITKHLTAALLQGKGMDEFAKILSEDLKLPVTIQNQYFDYMTHYHPETEHREEQPYDLEKIEEFIEKQFTNRKLTQTEQFEMEENQNLLISPIIIQNDVYGYISIYRKGAKFGDAETDFLERAASICAVKMLNERTAIQTEERMKGDLLEELFKGDTDPSNITKRFSYFGYNINQPQYVLIIEFPNKSLFTDTENTVNTKNKLNSKAVMDFFNREETHYNTTFVKLEKLNKAAILIPTEYLEKKRTTIKQFAQHCYELAQKNNHENSPVYIGVSKLCTDAGKYSKRFKEAKKAIEVAKAKNRLMNDSHHEAVHADELGHIMILLDARKPEELLEYAHEYLYDLKAYDEKNSSELVRTLYYYIENECNLHKTAREMNVSISGMRYRIQRIQELMNIDLSKASSKFEIQLSLQTYMVFNLL</sequence>
<dbReference type="SMART" id="SM00989">
    <property type="entry name" value="V4R"/>
    <property type="match status" value="1"/>
</dbReference>
<dbReference type="Pfam" id="PF01590">
    <property type="entry name" value="GAF"/>
    <property type="match status" value="1"/>
</dbReference>
<accession>A0ABZ2CAW0</accession>
<feature type="domain" description="4-vinyl reductase 4VR" evidence="2">
    <location>
        <begin position="119"/>
        <end position="181"/>
    </location>
</feature>
<dbReference type="PANTHER" id="PTHR33744:SF1">
    <property type="entry name" value="DNA-BINDING TRANSCRIPTIONAL ACTIVATOR ADER"/>
    <property type="match status" value="1"/>
</dbReference>
<protein>
    <submittedName>
        <fullName evidence="3">XylR N-terminal domain-containing protein</fullName>
    </submittedName>
</protein>
<dbReference type="InterPro" id="IPR029016">
    <property type="entry name" value="GAF-like_dom_sf"/>
</dbReference>
<dbReference type="InterPro" id="IPR042070">
    <property type="entry name" value="PucR_C-HTH_sf"/>
</dbReference>
<dbReference type="Gene3D" id="3.30.1380.20">
    <property type="entry name" value="Trafficking protein particle complex subunit 3"/>
    <property type="match status" value="1"/>
</dbReference>
<dbReference type="InterPro" id="IPR051448">
    <property type="entry name" value="CdaR-like_regulators"/>
</dbReference>
<evidence type="ECO:0000313" key="3">
    <source>
        <dbReference type="EMBL" id="WVX80880.1"/>
    </source>
</evidence>
<dbReference type="RefSeq" id="WP_338449810.1">
    <property type="nucleotide sequence ID" value="NZ_CP137640.1"/>
</dbReference>
<dbReference type="Pfam" id="PF17853">
    <property type="entry name" value="GGDEF_2"/>
    <property type="match status" value="1"/>
</dbReference>
<evidence type="ECO:0000259" key="2">
    <source>
        <dbReference type="SMART" id="SM00989"/>
    </source>
</evidence>
<dbReference type="Proteomes" id="UP001357223">
    <property type="component" value="Chromosome"/>
</dbReference>
<dbReference type="Pfam" id="PF06505">
    <property type="entry name" value="XylR_N"/>
    <property type="match status" value="1"/>
</dbReference>
<evidence type="ECO:0000313" key="4">
    <source>
        <dbReference type="Proteomes" id="UP001357223"/>
    </source>
</evidence>
<dbReference type="PANTHER" id="PTHR33744">
    <property type="entry name" value="CARBOHYDRATE DIACID REGULATOR"/>
    <property type="match status" value="1"/>
</dbReference>
<dbReference type="InterPro" id="IPR010523">
    <property type="entry name" value="XylR_N"/>
</dbReference>
<comment type="similarity">
    <text evidence="1">Belongs to the CdaR family.</text>
</comment>
<dbReference type="Gene3D" id="1.10.10.2840">
    <property type="entry name" value="PucR C-terminal helix-turn-helix domain"/>
    <property type="match status" value="1"/>
</dbReference>
<dbReference type="SUPFAM" id="SSF111126">
    <property type="entry name" value="Ligand-binding domain in the NO signalling and Golgi transport"/>
    <property type="match status" value="1"/>
</dbReference>
<dbReference type="InterPro" id="IPR003018">
    <property type="entry name" value="GAF"/>
</dbReference>
<dbReference type="InterPro" id="IPR004096">
    <property type="entry name" value="V4R"/>
</dbReference>
<evidence type="ECO:0000256" key="1">
    <source>
        <dbReference type="ARBA" id="ARBA00006754"/>
    </source>
</evidence>
<organism evidence="3 4">
    <name type="scientific">Niallia oryzisoli</name>
    <dbReference type="NCBI Taxonomy" id="1737571"/>
    <lineage>
        <taxon>Bacteria</taxon>
        <taxon>Bacillati</taxon>
        <taxon>Bacillota</taxon>
        <taxon>Bacilli</taxon>
        <taxon>Bacillales</taxon>
        <taxon>Bacillaceae</taxon>
        <taxon>Niallia</taxon>
    </lineage>
</organism>
<keyword evidence="4" id="KW-1185">Reference proteome</keyword>
<dbReference type="InterPro" id="IPR041522">
    <property type="entry name" value="CdaR_GGDEF"/>
</dbReference>
<dbReference type="EMBL" id="CP137640">
    <property type="protein sequence ID" value="WVX80880.1"/>
    <property type="molecule type" value="Genomic_DNA"/>
</dbReference>
<proteinExistence type="inferred from homology"/>
<dbReference type="Pfam" id="PF02830">
    <property type="entry name" value="V4R"/>
    <property type="match status" value="1"/>
</dbReference>